<feature type="transmembrane region" description="Helical" evidence="2">
    <location>
        <begin position="87"/>
        <end position="104"/>
    </location>
</feature>
<dbReference type="SUPFAM" id="SSF48097">
    <property type="entry name" value="Regulator of G-protein signaling, RGS"/>
    <property type="match status" value="1"/>
</dbReference>
<feature type="transmembrane region" description="Helical" evidence="2">
    <location>
        <begin position="20"/>
        <end position="41"/>
    </location>
</feature>
<dbReference type="AlphaFoldDB" id="W2RN39"/>
<keyword evidence="2" id="KW-0812">Transmembrane</keyword>
<feature type="region of interest" description="Disordered" evidence="1">
    <location>
        <begin position="597"/>
        <end position="630"/>
    </location>
</feature>
<name>W2RN39_CYPE1</name>
<dbReference type="EMBL" id="KB822723">
    <property type="protein sequence ID" value="ETN37755.1"/>
    <property type="molecule type" value="Genomic_DNA"/>
</dbReference>
<evidence type="ECO:0000313" key="4">
    <source>
        <dbReference type="Proteomes" id="UP000030752"/>
    </source>
</evidence>
<evidence type="ECO:0000256" key="2">
    <source>
        <dbReference type="SAM" id="Phobius"/>
    </source>
</evidence>
<keyword evidence="4" id="KW-1185">Reference proteome</keyword>
<keyword evidence="2" id="KW-1133">Transmembrane helix</keyword>
<dbReference type="OrthoDB" id="5313079at2759"/>
<feature type="transmembrane region" description="Helical" evidence="2">
    <location>
        <begin position="53"/>
        <end position="75"/>
    </location>
</feature>
<reference evidence="3 4" key="1">
    <citation type="submission" date="2013-03" db="EMBL/GenBank/DDBJ databases">
        <title>The Genome Sequence of Phialophora europaea CBS 101466.</title>
        <authorList>
            <consortium name="The Broad Institute Genomics Platform"/>
            <person name="Cuomo C."/>
            <person name="de Hoog S."/>
            <person name="Gorbushina A."/>
            <person name="Walker B."/>
            <person name="Young S.K."/>
            <person name="Zeng Q."/>
            <person name="Gargeya S."/>
            <person name="Fitzgerald M."/>
            <person name="Haas B."/>
            <person name="Abouelleil A."/>
            <person name="Allen A.W."/>
            <person name="Alvarado L."/>
            <person name="Arachchi H.M."/>
            <person name="Berlin A.M."/>
            <person name="Chapman S.B."/>
            <person name="Gainer-Dewar J."/>
            <person name="Goldberg J."/>
            <person name="Griggs A."/>
            <person name="Gujja S."/>
            <person name="Hansen M."/>
            <person name="Howarth C."/>
            <person name="Imamovic A."/>
            <person name="Ireland A."/>
            <person name="Larimer J."/>
            <person name="McCowan C."/>
            <person name="Murphy C."/>
            <person name="Pearson M."/>
            <person name="Poon T.W."/>
            <person name="Priest M."/>
            <person name="Roberts A."/>
            <person name="Saif S."/>
            <person name="Shea T."/>
            <person name="Sisk P."/>
            <person name="Sykes S."/>
            <person name="Wortman J."/>
            <person name="Nusbaum C."/>
            <person name="Birren B."/>
        </authorList>
    </citation>
    <scope>NUCLEOTIDE SEQUENCE [LARGE SCALE GENOMIC DNA]</scope>
    <source>
        <strain evidence="3 4">CBS 101466</strain>
    </source>
</reference>
<organism evidence="3 4">
    <name type="scientific">Cyphellophora europaea (strain CBS 101466)</name>
    <name type="common">Phialophora europaea</name>
    <dbReference type="NCBI Taxonomy" id="1220924"/>
    <lineage>
        <taxon>Eukaryota</taxon>
        <taxon>Fungi</taxon>
        <taxon>Dikarya</taxon>
        <taxon>Ascomycota</taxon>
        <taxon>Pezizomycotina</taxon>
        <taxon>Eurotiomycetes</taxon>
        <taxon>Chaetothyriomycetidae</taxon>
        <taxon>Chaetothyriales</taxon>
        <taxon>Cyphellophoraceae</taxon>
        <taxon>Cyphellophora</taxon>
    </lineage>
</organism>
<dbReference type="HOGENOM" id="CLU_022448_0_0_1"/>
<dbReference type="InterPro" id="IPR044926">
    <property type="entry name" value="RGS_subdomain_2"/>
</dbReference>
<dbReference type="VEuPathDB" id="FungiDB:HMPREF1541_07378"/>
<dbReference type="InterPro" id="IPR036305">
    <property type="entry name" value="RGS_sf"/>
</dbReference>
<dbReference type="Proteomes" id="UP000030752">
    <property type="component" value="Unassembled WGS sequence"/>
</dbReference>
<gene>
    <name evidence="3" type="ORF">HMPREF1541_07378</name>
</gene>
<feature type="transmembrane region" description="Helical" evidence="2">
    <location>
        <begin position="208"/>
        <end position="227"/>
    </location>
</feature>
<dbReference type="InParanoid" id="W2RN39"/>
<dbReference type="eggNOG" id="ENOG502SM9E">
    <property type="taxonomic scope" value="Eukaryota"/>
</dbReference>
<dbReference type="STRING" id="1220924.W2RN39"/>
<feature type="transmembrane region" description="Helical" evidence="2">
    <location>
        <begin position="153"/>
        <end position="175"/>
    </location>
</feature>
<proteinExistence type="predicted"/>
<feature type="transmembrane region" description="Helical" evidence="2">
    <location>
        <begin position="277"/>
        <end position="299"/>
    </location>
</feature>
<protein>
    <recommendedName>
        <fullName evidence="5">RGS domain-containing protein</fullName>
    </recommendedName>
</protein>
<accession>W2RN39</accession>
<dbReference type="Gene3D" id="1.10.167.10">
    <property type="entry name" value="Regulator of G-protein Signalling 4, domain 2"/>
    <property type="match status" value="1"/>
</dbReference>
<evidence type="ECO:0008006" key="5">
    <source>
        <dbReference type="Google" id="ProtNLM"/>
    </source>
</evidence>
<dbReference type="GeneID" id="19974717"/>
<evidence type="ECO:0000256" key="1">
    <source>
        <dbReference type="SAM" id="MobiDB-lite"/>
    </source>
</evidence>
<sequence length="630" mass="70876">MQFAKGHDMSFDYNMDGLGVIYITVPTVWTVALVAGSIFLFRNRDLPALRIRNIPLCVGGVATLHVYLFLCMIAYVLNGNFPCATEFWIMSIYLPLGIALYHASNTQLLHVAMLQKKFAPKEGTGNSGGSDAKKPAWRILVQKLRDSGPTKRTLHLIGIGMIAQQFFFVLIVFLISKKFHDNFGLVEWVNKPTDYREQASQCRKGWEWWPSIAWQFAWSWIYAPYLLYKVRSIKDTHGWRLQTACTCIAGLPASPMWLAALYLPAMAPSTKTFVPPLWFAPSIILMQGFVIFVPCYQVFKNRRLENETRQIIAEWEHKKKYGSTYSSDSTKAGSKWSSSDSARSFKSTRNPELYTLSSLEKCLQLNPKPLLLFAALKDFSGENISFLTHVHEWKTGWAVQSPVKANFLRKTEIRPTSDRLRRQQYNLAVRIYSSFVSIRYSDFPINISSAHLRELEALFAGAAAKINNHAADNAATPFADCTSRSTDMEHGLPSETLAANSHAMVDIMPSAERKHYSQIQAVRISFDGNLPEDIEVPAEFCPGTFDRVEASIRELVLTNTWPKFVNAGFAENVEKPTLKARVEGCFGEVGDMVSKAVSNVSPKRKSPRCDHDDGEMGGTRSSSDEQKLVG</sequence>
<feature type="transmembrane region" description="Helical" evidence="2">
    <location>
        <begin position="239"/>
        <end position="265"/>
    </location>
</feature>
<keyword evidence="2" id="KW-0472">Membrane</keyword>
<dbReference type="RefSeq" id="XP_008719924.1">
    <property type="nucleotide sequence ID" value="XM_008721702.1"/>
</dbReference>
<feature type="region of interest" description="Disordered" evidence="1">
    <location>
        <begin position="323"/>
        <end position="345"/>
    </location>
</feature>
<evidence type="ECO:0000313" key="3">
    <source>
        <dbReference type="EMBL" id="ETN37755.1"/>
    </source>
</evidence>